<feature type="region of interest" description="Disordered" evidence="1">
    <location>
        <begin position="1"/>
        <end position="34"/>
    </location>
</feature>
<dbReference type="Proteomes" id="UP001054854">
    <property type="component" value="Unassembled WGS sequence"/>
</dbReference>
<reference evidence="2" key="1">
    <citation type="submission" date="2024-05" db="EMBL/GenBank/DDBJ databases">
        <title>Whole genome shotgun sequence of Streptomyces hygroscopicus NBRC 113678.</title>
        <authorList>
            <person name="Komaki H."/>
            <person name="Tamura T."/>
        </authorList>
    </citation>
    <scope>NUCLEOTIDE SEQUENCE</scope>
    <source>
        <strain evidence="2">N11-34</strain>
    </source>
</reference>
<accession>A0ABQ3TY40</accession>
<evidence type="ECO:0000313" key="3">
    <source>
        <dbReference type="Proteomes" id="UP001054854"/>
    </source>
</evidence>
<organism evidence="2 3">
    <name type="scientific">Streptomyces hygroscopicus</name>
    <dbReference type="NCBI Taxonomy" id="1912"/>
    <lineage>
        <taxon>Bacteria</taxon>
        <taxon>Bacillati</taxon>
        <taxon>Actinomycetota</taxon>
        <taxon>Actinomycetes</taxon>
        <taxon>Kitasatosporales</taxon>
        <taxon>Streptomycetaceae</taxon>
        <taxon>Streptomyces</taxon>
        <taxon>Streptomyces violaceusniger group</taxon>
    </lineage>
</organism>
<name>A0ABQ3TY40_STRHY</name>
<protein>
    <submittedName>
        <fullName evidence="2">Uncharacterized protein</fullName>
    </submittedName>
</protein>
<feature type="compositionally biased region" description="Basic and acidic residues" evidence="1">
    <location>
        <begin position="1"/>
        <end position="15"/>
    </location>
</feature>
<feature type="compositionally biased region" description="Basic and acidic residues" evidence="1">
    <location>
        <begin position="100"/>
        <end position="109"/>
    </location>
</feature>
<comment type="caution">
    <text evidence="2">The sequence shown here is derived from an EMBL/GenBank/DDBJ whole genome shotgun (WGS) entry which is preliminary data.</text>
</comment>
<gene>
    <name evidence="2" type="ORF">TPA0910_27340</name>
</gene>
<keyword evidence="3" id="KW-1185">Reference proteome</keyword>
<sequence>MRDMRDLPEWTRGDGRTAGLSSPRIVGTGGGLGVNETATPAADIHTWILAVANGHRALGNRNPLAHPAFIRAGNRIRRGKNHGTVTGPPETLARRVGASSRHDQGKGLI</sequence>
<proteinExistence type="predicted"/>
<dbReference type="EMBL" id="BNEK01000003">
    <property type="protein sequence ID" value="GHJ28301.1"/>
    <property type="molecule type" value="Genomic_DNA"/>
</dbReference>
<evidence type="ECO:0000313" key="2">
    <source>
        <dbReference type="EMBL" id="GHJ28301.1"/>
    </source>
</evidence>
<feature type="region of interest" description="Disordered" evidence="1">
    <location>
        <begin position="75"/>
        <end position="109"/>
    </location>
</feature>
<evidence type="ECO:0000256" key="1">
    <source>
        <dbReference type="SAM" id="MobiDB-lite"/>
    </source>
</evidence>